<reference evidence="8" key="1">
    <citation type="journal article" date="2019" name="Int. J. Syst. Evol. Microbiol.">
        <title>The Global Catalogue of Microorganisms (GCM) 10K type strain sequencing project: providing services to taxonomists for standard genome sequencing and annotation.</title>
        <authorList>
            <consortium name="The Broad Institute Genomics Platform"/>
            <consortium name="The Broad Institute Genome Sequencing Center for Infectious Disease"/>
            <person name="Wu L."/>
            <person name="Ma J."/>
        </authorList>
    </citation>
    <scope>NUCLEOTIDE SEQUENCE [LARGE SCALE GENOMIC DNA]</scope>
    <source>
        <strain evidence="8">JCM 31920</strain>
    </source>
</reference>
<dbReference type="InterPro" id="IPR013324">
    <property type="entry name" value="RNA_pol_sigma_r3/r4-like"/>
</dbReference>
<keyword evidence="2" id="KW-0805">Transcription regulation</keyword>
<sequence>MSLSLPQDGDDVEKQNYDRANAAGGRIVDDGEMFIRAAFQVNPEKGLELLFREYYQPLCSHAIRFVFSAEVAKDIVAEIFCNFLQKAHFLKVERSYRYYLYRSVRNDCLKYLQREVGRSRIDLGIEECQDMPGYETPESLLGCEELSRRIDAAIANLPPQCRRVFVMNRYEGLRHHEIACELNVSLKTVEAHITKSLKAIRLAIRDGWDLW</sequence>
<dbReference type="Proteomes" id="UP001501508">
    <property type="component" value="Unassembled WGS sequence"/>
</dbReference>
<evidence type="ECO:0000256" key="1">
    <source>
        <dbReference type="ARBA" id="ARBA00010641"/>
    </source>
</evidence>
<dbReference type="InterPro" id="IPR007627">
    <property type="entry name" value="RNA_pol_sigma70_r2"/>
</dbReference>
<dbReference type="InterPro" id="IPR013325">
    <property type="entry name" value="RNA_pol_sigma_r2"/>
</dbReference>
<evidence type="ECO:0000259" key="6">
    <source>
        <dbReference type="Pfam" id="PF08281"/>
    </source>
</evidence>
<evidence type="ECO:0000259" key="5">
    <source>
        <dbReference type="Pfam" id="PF04542"/>
    </source>
</evidence>
<dbReference type="SUPFAM" id="SSF88946">
    <property type="entry name" value="Sigma2 domain of RNA polymerase sigma factors"/>
    <property type="match status" value="1"/>
</dbReference>
<evidence type="ECO:0000256" key="4">
    <source>
        <dbReference type="ARBA" id="ARBA00023163"/>
    </source>
</evidence>
<feature type="domain" description="RNA polymerase sigma-70 region 2" evidence="5">
    <location>
        <begin position="50"/>
        <end position="115"/>
    </location>
</feature>
<dbReference type="PANTHER" id="PTHR43133">
    <property type="entry name" value="RNA POLYMERASE ECF-TYPE SIGMA FACTO"/>
    <property type="match status" value="1"/>
</dbReference>
<evidence type="ECO:0000313" key="8">
    <source>
        <dbReference type="Proteomes" id="UP001501508"/>
    </source>
</evidence>
<dbReference type="InterPro" id="IPR036388">
    <property type="entry name" value="WH-like_DNA-bd_sf"/>
</dbReference>
<dbReference type="Gene3D" id="1.10.10.10">
    <property type="entry name" value="Winged helix-like DNA-binding domain superfamily/Winged helix DNA-binding domain"/>
    <property type="match status" value="1"/>
</dbReference>
<dbReference type="NCBIfam" id="TIGR02937">
    <property type="entry name" value="sigma70-ECF"/>
    <property type="match status" value="1"/>
</dbReference>
<feature type="domain" description="RNA polymerase sigma factor 70 region 4 type 2" evidence="6">
    <location>
        <begin position="148"/>
        <end position="199"/>
    </location>
</feature>
<dbReference type="InterPro" id="IPR014284">
    <property type="entry name" value="RNA_pol_sigma-70_dom"/>
</dbReference>
<proteinExistence type="inferred from homology"/>
<dbReference type="Gene3D" id="1.10.1740.10">
    <property type="match status" value="1"/>
</dbReference>
<dbReference type="InterPro" id="IPR013249">
    <property type="entry name" value="RNA_pol_sigma70_r4_t2"/>
</dbReference>
<dbReference type="RefSeq" id="WP_345032691.1">
    <property type="nucleotide sequence ID" value="NZ_BAABEY010000036.1"/>
</dbReference>
<keyword evidence="4" id="KW-0804">Transcription</keyword>
<protein>
    <submittedName>
        <fullName evidence="7">RNA polymerase sigma-70 factor</fullName>
    </submittedName>
</protein>
<comment type="caution">
    <text evidence="7">The sequence shown here is derived from an EMBL/GenBank/DDBJ whole genome shotgun (WGS) entry which is preliminary data.</text>
</comment>
<organism evidence="7 8">
    <name type="scientific">Ravibacter arvi</name>
    <dbReference type="NCBI Taxonomy" id="2051041"/>
    <lineage>
        <taxon>Bacteria</taxon>
        <taxon>Pseudomonadati</taxon>
        <taxon>Bacteroidota</taxon>
        <taxon>Cytophagia</taxon>
        <taxon>Cytophagales</taxon>
        <taxon>Spirosomataceae</taxon>
        <taxon>Ravibacter</taxon>
    </lineage>
</organism>
<dbReference type="InterPro" id="IPR039425">
    <property type="entry name" value="RNA_pol_sigma-70-like"/>
</dbReference>
<dbReference type="NCBIfam" id="TIGR02985">
    <property type="entry name" value="Sig70_bacteroi1"/>
    <property type="match status" value="1"/>
</dbReference>
<evidence type="ECO:0000256" key="2">
    <source>
        <dbReference type="ARBA" id="ARBA00023015"/>
    </source>
</evidence>
<dbReference type="SUPFAM" id="SSF88659">
    <property type="entry name" value="Sigma3 and sigma4 domains of RNA polymerase sigma factors"/>
    <property type="match status" value="1"/>
</dbReference>
<evidence type="ECO:0000313" key="7">
    <source>
        <dbReference type="EMBL" id="GAA4446933.1"/>
    </source>
</evidence>
<keyword evidence="3" id="KW-0731">Sigma factor</keyword>
<gene>
    <name evidence="7" type="ORF">GCM10023091_40970</name>
</gene>
<accession>A0ABP8MB17</accession>
<dbReference type="EMBL" id="BAABEY010000036">
    <property type="protein sequence ID" value="GAA4446933.1"/>
    <property type="molecule type" value="Genomic_DNA"/>
</dbReference>
<name>A0ABP8MB17_9BACT</name>
<evidence type="ECO:0000256" key="3">
    <source>
        <dbReference type="ARBA" id="ARBA00023082"/>
    </source>
</evidence>
<dbReference type="PANTHER" id="PTHR43133:SF46">
    <property type="entry name" value="RNA POLYMERASE SIGMA-70 FACTOR ECF SUBFAMILY"/>
    <property type="match status" value="1"/>
</dbReference>
<keyword evidence="8" id="KW-1185">Reference proteome</keyword>
<dbReference type="InterPro" id="IPR014327">
    <property type="entry name" value="RNA_pol_sigma70_bacteroid"/>
</dbReference>
<dbReference type="Pfam" id="PF04542">
    <property type="entry name" value="Sigma70_r2"/>
    <property type="match status" value="1"/>
</dbReference>
<dbReference type="Pfam" id="PF08281">
    <property type="entry name" value="Sigma70_r4_2"/>
    <property type="match status" value="1"/>
</dbReference>
<comment type="similarity">
    <text evidence="1">Belongs to the sigma-70 factor family. ECF subfamily.</text>
</comment>